<accession>A0A5B7FGD2</accession>
<name>A0A5B7FGD2_PORTR</name>
<proteinExistence type="predicted"/>
<comment type="caution">
    <text evidence="2">The sequence shown here is derived from an EMBL/GenBank/DDBJ whole genome shotgun (WGS) entry which is preliminary data.</text>
</comment>
<gene>
    <name evidence="2" type="ORF">E2C01_037971</name>
</gene>
<dbReference type="Proteomes" id="UP000324222">
    <property type="component" value="Unassembled WGS sequence"/>
</dbReference>
<feature type="compositionally biased region" description="Polar residues" evidence="1">
    <location>
        <begin position="64"/>
        <end position="84"/>
    </location>
</feature>
<evidence type="ECO:0000313" key="2">
    <source>
        <dbReference type="EMBL" id="MPC44299.1"/>
    </source>
</evidence>
<dbReference type="EMBL" id="VSRR010006217">
    <property type="protein sequence ID" value="MPC44299.1"/>
    <property type="molecule type" value="Genomic_DNA"/>
</dbReference>
<organism evidence="2 3">
    <name type="scientific">Portunus trituberculatus</name>
    <name type="common">Swimming crab</name>
    <name type="synonym">Neptunus trituberculatus</name>
    <dbReference type="NCBI Taxonomy" id="210409"/>
    <lineage>
        <taxon>Eukaryota</taxon>
        <taxon>Metazoa</taxon>
        <taxon>Ecdysozoa</taxon>
        <taxon>Arthropoda</taxon>
        <taxon>Crustacea</taxon>
        <taxon>Multicrustacea</taxon>
        <taxon>Malacostraca</taxon>
        <taxon>Eumalacostraca</taxon>
        <taxon>Eucarida</taxon>
        <taxon>Decapoda</taxon>
        <taxon>Pleocyemata</taxon>
        <taxon>Brachyura</taxon>
        <taxon>Eubrachyura</taxon>
        <taxon>Portunoidea</taxon>
        <taxon>Portunidae</taxon>
        <taxon>Portuninae</taxon>
        <taxon>Portunus</taxon>
    </lineage>
</organism>
<feature type="compositionally biased region" description="Basic residues" evidence="1">
    <location>
        <begin position="53"/>
        <end position="63"/>
    </location>
</feature>
<reference evidence="2 3" key="1">
    <citation type="submission" date="2019-05" db="EMBL/GenBank/DDBJ databases">
        <title>Another draft genome of Portunus trituberculatus and its Hox gene families provides insights of decapod evolution.</title>
        <authorList>
            <person name="Jeong J.-H."/>
            <person name="Song I."/>
            <person name="Kim S."/>
            <person name="Choi T."/>
            <person name="Kim D."/>
            <person name="Ryu S."/>
            <person name="Kim W."/>
        </authorList>
    </citation>
    <scope>NUCLEOTIDE SEQUENCE [LARGE SCALE GENOMIC DNA]</scope>
    <source>
        <tissue evidence="2">Muscle</tissue>
    </source>
</reference>
<evidence type="ECO:0000313" key="3">
    <source>
        <dbReference type="Proteomes" id="UP000324222"/>
    </source>
</evidence>
<evidence type="ECO:0000256" key="1">
    <source>
        <dbReference type="SAM" id="MobiDB-lite"/>
    </source>
</evidence>
<sequence>MSYTLHHLTSHHLAPRTIPPLSFITTSHFQHHVTFTFHHSPIFNIPPVPTHRPATRPHTRHSTPARQQTPSPPHSSQLAITPTLPSFPHPHTRSSHLSPART</sequence>
<feature type="region of interest" description="Disordered" evidence="1">
    <location>
        <begin position="44"/>
        <end position="102"/>
    </location>
</feature>
<dbReference type="AlphaFoldDB" id="A0A5B7FGD2"/>
<protein>
    <submittedName>
        <fullName evidence="2">Uncharacterized protein</fullName>
    </submittedName>
</protein>
<keyword evidence="3" id="KW-1185">Reference proteome</keyword>